<dbReference type="PANTHER" id="PTHR23011">
    <property type="entry name" value="CYCLIC NUCLEOTIDE-BINDING DOMAIN CONTAINING PROTEIN"/>
    <property type="match status" value="1"/>
</dbReference>
<dbReference type="InterPro" id="IPR000595">
    <property type="entry name" value="cNMP-bd_dom"/>
</dbReference>
<dbReference type="PROSITE" id="PS50042">
    <property type="entry name" value="CNMP_BINDING_3"/>
    <property type="match status" value="2"/>
</dbReference>
<dbReference type="OrthoDB" id="166212at2759"/>
<feature type="compositionally biased region" description="Basic and acidic residues" evidence="1">
    <location>
        <begin position="53"/>
        <end position="77"/>
    </location>
</feature>
<dbReference type="SUPFAM" id="SSF51206">
    <property type="entry name" value="cAMP-binding domain-like"/>
    <property type="match status" value="2"/>
</dbReference>
<dbReference type="InterPro" id="IPR018490">
    <property type="entry name" value="cNMP-bd_dom_sf"/>
</dbReference>
<name>A0A8S4N0P9_OWEFU</name>
<organism evidence="3 4">
    <name type="scientific">Owenia fusiformis</name>
    <name type="common">Polychaete worm</name>
    <dbReference type="NCBI Taxonomy" id="6347"/>
    <lineage>
        <taxon>Eukaryota</taxon>
        <taxon>Metazoa</taxon>
        <taxon>Spiralia</taxon>
        <taxon>Lophotrochozoa</taxon>
        <taxon>Annelida</taxon>
        <taxon>Polychaeta</taxon>
        <taxon>Sedentaria</taxon>
        <taxon>Canalipalpata</taxon>
        <taxon>Sabellida</taxon>
        <taxon>Oweniida</taxon>
        <taxon>Oweniidae</taxon>
        <taxon>Owenia</taxon>
    </lineage>
</organism>
<feature type="region of interest" description="Disordered" evidence="1">
    <location>
        <begin position="1"/>
        <end position="23"/>
    </location>
</feature>
<dbReference type="Proteomes" id="UP000749559">
    <property type="component" value="Unassembled WGS sequence"/>
</dbReference>
<gene>
    <name evidence="3" type="ORF">OFUS_LOCUS2102</name>
</gene>
<feature type="region of interest" description="Disordered" evidence="1">
    <location>
        <begin position="736"/>
        <end position="757"/>
    </location>
</feature>
<comment type="caution">
    <text evidence="3">The sequence shown here is derived from an EMBL/GenBank/DDBJ whole genome shotgun (WGS) entry which is preliminary data.</text>
</comment>
<evidence type="ECO:0000256" key="1">
    <source>
        <dbReference type="SAM" id="MobiDB-lite"/>
    </source>
</evidence>
<keyword evidence="4" id="KW-1185">Reference proteome</keyword>
<evidence type="ECO:0000259" key="2">
    <source>
        <dbReference type="PROSITE" id="PS50042"/>
    </source>
</evidence>
<feature type="region of interest" description="Disordered" evidence="1">
    <location>
        <begin position="785"/>
        <end position="870"/>
    </location>
</feature>
<feature type="region of interest" description="Disordered" evidence="1">
    <location>
        <begin position="53"/>
        <end position="83"/>
    </location>
</feature>
<feature type="compositionally biased region" description="Polar residues" evidence="1">
    <location>
        <begin position="786"/>
        <end position="805"/>
    </location>
</feature>
<dbReference type="EMBL" id="CAIIXF020000001">
    <property type="protein sequence ID" value="CAH1774693.1"/>
    <property type="molecule type" value="Genomic_DNA"/>
</dbReference>
<sequence>MISFKSTNQGKPKSTKNGEFSNNVTNILNSETTGNIKSENMFNLIRKLQDRKKFNEETQKTREREQSLAKHEEKTNQHGELPPVFNKRLFSSRGAVIITGAARKIMEQNAEILLNESDDRPISKHIVGTMRGVVDGLKLIHKDLDHVKEILSYVITYEKIKAFQYITKRTHEDMLSCYYIVHGSVEATYDVSSTTSNAVHFYEPNIIYTHTSGEYLGLVQPDLLGRHDHSPPATIYTKEDCEFLRIDRKRFHDAIEKINEELCKDKIFFLNRHNTILNTLSKEEKEKLIPGMQRKVFPPNKLVLEQGDLCEYVFFLVSGTTQCYSTVEVPEIGKDCILNLQQLKEGDFFGEECLLEKDCKSICSHLSQTPLTCFKLHRTEFQKLGREHALELIHKNRNIYPTMETLANYGYGHAVWDMQKKIRIRKILLGKNKSAEPVSSINMRPVDEKEAYQENMFKFLNNESLRPRTSPCRVVSKPFGMSNRAKSAVGKKKDKQVRFKELCNTDENNSHELDEAQKVARAIRSNPNLVKMMNSLMKEHIVVRNEFPIKKKVESRDLTFTNQRNKVLANKSKAGWFYASEASTDGPDEVSQPGGKIELSLESNELVKRADMEARSYAKQVQSRRNTIQEDETYHTSIHDAKETAFISMSYNKFRSEFLRRQLKLQKEKQDVKALRHLRKGQENFMSKLKAEQERMANSTNNRDGLPKPRQMWLRGKLLMKKSQAEGDLIEKIHRPMPLNFRSGSSSPNSSVRSTPRSLRLTKHFTFDEEDTNGYHSRNRLMVSNDRLSVRSNSSTERSVSTTPRTPDRKTPSSPLSIASARQARIRKRNSRLTMTLSEHPSSTHNNDANDTSILQTQIVSNQNEENVSE</sequence>
<dbReference type="Gene3D" id="2.60.120.10">
    <property type="entry name" value="Jelly Rolls"/>
    <property type="match status" value="2"/>
</dbReference>
<dbReference type="PANTHER" id="PTHR23011:SF41">
    <property type="entry name" value="CYCLIC NUCLEOTIDE-BINDING DOMAIN-CONTAINING PROTEIN"/>
    <property type="match status" value="1"/>
</dbReference>
<dbReference type="SMART" id="SM00100">
    <property type="entry name" value="cNMP"/>
    <property type="match status" value="1"/>
</dbReference>
<dbReference type="AlphaFoldDB" id="A0A8S4N0P9"/>
<evidence type="ECO:0000313" key="3">
    <source>
        <dbReference type="EMBL" id="CAH1774693.1"/>
    </source>
</evidence>
<dbReference type="CDD" id="cd00038">
    <property type="entry name" value="CAP_ED"/>
    <property type="match status" value="2"/>
</dbReference>
<feature type="domain" description="Cyclic nucleotide-binding" evidence="2">
    <location>
        <begin position="178"/>
        <end position="272"/>
    </location>
</feature>
<accession>A0A8S4N0P9</accession>
<feature type="domain" description="Cyclic nucleotide-binding" evidence="2">
    <location>
        <begin position="276"/>
        <end position="384"/>
    </location>
</feature>
<dbReference type="Pfam" id="PF00027">
    <property type="entry name" value="cNMP_binding"/>
    <property type="match status" value="1"/>
</dbReference>
<feature type="compositionally biased region" description="Low complexity" evidence="1">
    <location>
        <begin position="742"/>
        <end position="757"/>
    </location>
</feature>
<feature type="compositionally biased region" description="Polar residues" evidence="1">
    <location>
        <begin position="832"/>
        <end position="870"/>
    </location>
</feature>
<evidence type="ECO:0000313" key="4">
    <source>
        <dbReference type="Proteomes" id="UP000749559"/>
    </source>
</evidence>
<dbReference type="InterPro" id="IPR014710">
    <property type="entry name" value="RmlC-like_jellyroll"/>
</dbReference>
<reference evidence="3" key="1">
    <citation type="submission" date="2022-03" db="EMBL/GenBank/DDBJ databases">
        <authorList>
            <person name="Martin C."/>
        </authorList>
    </citation>
    <scope>NUCLEOTIDE SEQUENCE</scope>
</reference>
<proteinExistence type="predicted"/>
<protein>
    <recommendedName>
        <fullName evidence="2">Cyclic nucleotide-binding domain-containing protein</fullName>
    </recommendedName>
</protein>